<reference evidence="3 4" key="1">
    <citation type="journal article" date="2019" name="Sci. Rep.">
        <title>Orb-weaving spider Araneus ventricosus genome elucidates the spidroin gene catalogue.</title>
        <authorList>
            <person name="Kono N."/>
            <person name="Nakamura H."/>
            <person name="Ohtoshi R."/>
            <person name="Moran D.A.P."/>
            <person name="Shinohara A."/>
            <person name="Yoshida Y."/>
            <person name="Fujiwara M."/>
            <person name="Mori M."/>
            <person name="Tomita M."/>
            <person name="Arakawa K."/>
        </authorList>
    </citation>
    <scope>NUCLEOTIDE SEQUENCE [LARGE SCALE GENOMIC DNA]</scope>
</reference>
<keyword evidence="4" id="KW-1185">Reference proteome</keyword>
<feature type="domain" description="Integrase zinc-binding" evidence="2">
    <location>
        <begin position="2"/>
        <end position="34"/>
    </location>
</feature>
<feature type="region of interest" description="Disordered" evidence="1">
    <location>
        <begin position="29"/>
        <end position="52"/>
    </location>
</feature>
<dbReference type="Proteomes" id="UP000499080">
    <property type="component" value="Unassembled WGS sequence"/>
</dbReference>
<gene>
    <name evidence="3" type="ORF">AVEN_39264_1</name>
</gene>
<organism evidence="3 4">
    <name type="scientific">Araneus ventricosus</name>
    <name type="common">Orbweaver spider</name>
    <name type="synonym">Epeira ventricosa</name>
    <dbReference type="NCBI Taxonomy" id="182803"/>
    <lineage>
        <taxon>Eukaryota</taxon>
        <taxon>Metazoa</taxon>
        <taxon>Ecdysozoa</taxon>
        <taxon>Arthropoda</taxon>
        <taxon>Chelicerata</taxon>
        <taxon>Arachnida</taxon>
        <taxon>Araneae</taxon>
        <taxon>Araneomorphae</taxon>
        <taxon>Entelegynae</taxon>
        <taxon>Araneoidea</taxon>
        <taxon>Araneidae</taxon>
        <taxon>Araneus</taxon>
    </lineage>
</organism>
<dbReference type="EMBL" id="BGPR01041885">
    <property type="protein sequence ID" value="GBO18234.1"/>
    <property type="molecule type" value="Genomic_DNA"/>
</dbReference>
<proteinExistence type="predicted"/>
<feature type="region of interest" description="Disordered" evidence="1">
    <location>
        <begin position="128"/>
        <end position="147"/>
    </location>
</feature>
<evidence type="ECO:0000313" key="3">
    <source>
        <dbReference type="EMBL" id="GBO18234.1"/>
    </source>
</evidence>
<sequence>MKTLRKTRERFYWDQLRAEVEKWCRESQACRTRKGPKTEQGKSVTGWTSAEKLSDRAPRFPCDILFGRPGDTPSSPNEDLNNLEARLESLQASDKERIKLSRERKKTRYNSGTTGHHFKEGDLVWEYNPKGRRGPSPKPRQNSQGPYTVVKRLNEVFFGVQRSPNAEPKVILLNRLALYQTTGYSYM</sequence>
<protein>
    <recommendedName>
        <fullName evidence="2">Integrase zinc-binding domain-containing protein</fullName>
    </recommendedName>
</protein>
<accession>A0A4Y2V1I8</accession>
<evidence type="ECO:0000259" key="2">
    <source>
        <dbReference type="Pfam" id="PF17921"/>
    </source>
</evidence>
<comment type="caution">
    <text evidence="3">The sequence shown here is derived from an EMBL/GenBank/DDBJ whole genome shotgun (WGS) entry which is preliminary data.</text>
</comment>
<dbReference type="OrthoDB" id="6766746at2759"/>
<dbReference type="AlphaFoldDB" id="A0A4Y2V1I8"/>
<evidence type="ECO:0000256" key="1">
    <source>
        <dbReference type="SAM" id="MobiDB-lite"/>
    </source>
</evidence>
<dbReference type="InterPro" id="IPR041588">
    <property type="entry name" value="Integrase_H2C2"/>
</dbReference>
<feature type="region of interest" description="Disordered" evidence="1">
    <location>
        <begin position="94"/>
        <end position="116"/>
    </location>
</feature>
<evidence type="ECO:0000313" key="4">
    <source>
        <dbReference type="Proteomes" id="UP000499080"/>
    </source>
</evidence>
<name>A0A4Y2V1I8_ARAVE</name>
<dbReference type="Pfam" id="PF17921">
    <property type="entry name" value="Integrase_H2C2"/>
    <property type="match status" value="1"/>
</dbReference>